<dbReference type="PROSITE" id="PS51404">
    <property type="entry name" value="DYP_PEROXIDASE"/>
    <property type="match status" value="1"/>
</dbReference>
<comment type="similarity">
    <text evidence="8">Belongs to the DyP-type peroxidase family.</text>
</comment>
<protein>
    <submittedName>
        <fullName evidence="13">Dyp-type peroxidase</fullName>
    </submittedName>
</protein>
<dbReference type="InterPro" id="IPR006311">
    <property type="entry name" value="TAT_signal"/>
</dbReference>
<evidence type="ECO:0000259" key="12">
    <source>
        <dbReference type="Pfam" id="PF20628"/>
    </source>
</evidence>
<dbReference type="EMBL" id="JBBKAM010000002">
    <property type="protein sequence ID" value="MEJ8640946.1"/>
    <property type="molecule type" value="Genomic_DNA"/>
</dbReference>
<evidence type="ECO:0000256" key="6">
    <source>
        <dbReference type="ARBA" id="ARBA00023002"/>
    </source>
</evidence>
<dbReference type="PANTHER" id="PTHR30521">
    <property type="entry name" value="DEFERROCHELATASE/PEROXIDASE"/>
    <property type="match status" value="1"/>
</dbReference>
<dbReference type="PROSITE" id="PS51318">
    <property type="entry name" value="TAT"/>
    <property type="match status" value="1"/>
</dbReference>
<dbReference type="Proteomes" id="UP001382904">
    <property type="component" value="Unassembled WGS sequence"/>
</dbReference>
<evidence type="ECO:0000256" key="5">
    <source>
        <dbReference type="ARBA" id="ARBA00022729"/>
    </source>
</evidence>
<reference evidence="13 14" key="1">
    <citation type="submission" date="2024-03" db="EMBL/GenBank/DDBJ databases">
        <title>Novel Streptomyces species of biotechnological and ecological value are a feature of Machair soil.</title>
        <authorList>
            <person name="Prole J.R."/>
            <person name="Goodfellow M."/>
            <person name="Allenby N."/>
            <person name="Ward A.C."/>
        </authorList>
    </citation>
    <scope>NUCLEOTIDE SEQUENCE [LARGE SCALE GENOMIC DNA]</scope>
    <source>
        <strain evidence="13 14">MS1.HAVA.3</strain>
    </source>
</reference>
<feature type="domain" description="Dyp-type peroxidase C-terminal" evidence="12">
    <location>
        <begin position="227"/>
        <end position="408"/>
    </location>
</feature>
<dbReference type="InterPro" id="IPR006314">
    <property type="entry name" value="Dyp_peroxidase"/>
</dbReference>
<organism evidence="13 14">
    <name type="scientific">Streptomyces caledonius</name>
    <dbReference type="NCBI Taxonomy" id="3134107"/>
    <lineage>
        <taxon>Bacteria</taxon>
        <taxon>Bacillati</taxon>
        <taxon>Actinomycetota</taxon>
        <taxon>Actinomycetes</taxon>
        <taxon>Kitasatosporales</taxon>
        <taxon>Streptomycetaceae</taxon>
        <taxon>Streptomyces</taxon>
    </lineage>
</organism>
<evidence type="ECO:0000313" key="14">
    <source>
        <dbReference type="Proteomes" id="UP001382904"/>
    </source>
</evidence>
<evidence type="ECO:0000256" key="8">
    <source>
        <dbReference type="ARBA" id="ARBA00025737"/>
    </source>
</evidence>
<evidence type="ECO:0000256" key="1">
    <source>
        <dbReference type="ARBA" id="ARBA00001970"/>
    </source>
</evidence>
<comment type="caution">
    <text evidence="13">The sequence shown here is derived from an EMBL/GenBank/DDBJ whole genome shotgun (WGS) entry which is preliminary data.</text>
</comment>
<keyword evidence="10" id="KW-0812">Transmembrane</keyword>
<keyword evidence="10" id="KW-1133">Transmembrane helix</keyword>
<keyword evidence="3" id="KW-0349">Heme</keyword>
<name>A0ABU8TZA1_9ACTN</name>
<dbReference type="PANTHER" id="PTHR30521:SF4">
    <property type="entry name" value="DEFERROCHELATASE"/>
    <property type="match status" value="1"/>
</dbReference>
<keyword evidence="7" id="KW-0408">Iron</keyword>
<feature type="domain" description="Dyp-type peroxidase N-terminal" evidence="11">
    <location>
        <begin position="62"/>
        <end position="214"/>
    </location>
</feature>
<dbReference type="Pfam" id="PF04261">
    <property type="entry name" value="Dyp_perox_N"/>
    <property type="match status" value="1"/>
</dbReference>
<keyword evidence="5" id="KW-0732">Signal</keyword>
<dbReference type="NCBIfam" id="TIGR01413">
    <property type="entry name" value="Dyp_perox_fam"/>
    <property type="match status" value="1"/>
</dbReference>
<evidence type="ECO:0000313" key="13">
    <source>
        <dbReference type="EMBL" id="MEJ8640946.1"/>
    </source>
</evidence>
<feature type="region of interest" description="Disordered" evidence="9">
    <location>
        <begin position="106"/>
        <end position="128"/>
    </location>
</feature>
<evidence type="ECO:0000256" key="9">
    <source>
        <dbReference type="SAM" id="MobiDB-lite"/>
    </source>
</evidence>
<sequence length="421" mass="43954">MDSSNTGTDGRRRPAIGRRAVLGVGGLGIAGAGTAAAAAAALRTSETRPARARTVPFHGRHQAGILHRRQAHVRLAAFDFGARTDRGRAAALLLRWSTAAERLTRGEPVGDELAPPGSRTTDTGAARGVGPASLTLTFGLGASFFDRVAMASARPEALAPLPAFPDDQLDPTRSGGDLFVQIAADDPLATVHALRTLQRLAHGEAKVVWTMTGFTSAPEGTSPGGAHRNLMGHLDGTANPDPADPAQRARIVVSDPAAPAWLSGGSYLVARRIRMLLDHWDTLPQAHRDQAIGRRTADGAPLTGGTERTPADLAAARPDGVPVIAANAHIRLAAPATTGGATMLRRGWSYHDGLRPDGTPDAGMLFLAWQSDPRTGFIPVQHRLARGDALSRYTVHEASALFAAPAGAARGTYIGQALLES</sequence>
<dbReference type="InterPro" id="IPR011008">
    <property type="entry name" value="Dimeric_a/b-barrel"/>
</dbReference>
<feature type="region of interest" description="Disordered" evidence="9">
    <location>
        <begin position="292"/>
        <end position="313"/>
    </location>
</feature>
<keyword evidence="4" id="KW-0479">Metal-binding</keyword>
<evidence type="ECO:0000259" key="11">
    <source>
        <dbReference type="Pfam" id="PF04261"/>
    </source>
</evidence>
<dbReference type="InterPro" id="IPR048328">
    <property type="entry name" value="Dyp_perox_C"/>
</dbReference>
<evidence type="ECO:0000256" key="7">
    <source>
        <dbReference type="ARBA" id="ARBA00023004"/>
    </source>
</evidence>
<keyword evidence="10" id="KW-0472">Membrane</keyword>
<keyword evidence="14" id="KW-1185">Reference proteome</keyword>
<feature type="transmembrane region" description="Helical" evidence="10">
    <location>
        <begin position="20"/>
        <end position="42"/>
    </location>
</feature>
<keyword evidence="2 13" id="KW-0575">Peroxidase</keyword>
<evidence type="ECO:0000256" key="3">
    <source>
        <dbReference type="ARBA" id="ARBA00022617"/>
    </source>
</evidence>
<dbReference type="Pfam" id="PF20628">
    <property type="entry name" value="Dyp_perox_C"/>
    <property type="match status" value="1"/>
</dbReference>
<evidence type="ECO:0000256" key="4">
    <source>
        <dbReference type="ARBA" id="ARBA00022723"/>
    </source>
</evidence>
<accession>A0ABU8TZA1</accession>
<gene>
    <name evidence="13" type="ORF">WKI68_04705</name>
</gene>
<dbReference type="GO" id="GO:0004601">
    <property type="term" value="F:peroxidase activity"/>
    <property type="evidence" value="ECO:0007669"/>
    <property type="project" value="UniProtKB-KW"/>
</dbReference>
<evidence type="ECO:0000256" key="10">
    <source>
        <dbReference type="SAM" id="Phobius"/>
    </source>
</evidence>
<keyword evidence="6" id="KW-0560">Oxidoreductase</keyword>
<dbReference type="InterPro" id="IPR048327">
    <property type="entry name" value="Dyp_perox_N"/>
</dbReference>
<proteinExistence type="inferred from homology"/>
<evidence type="ECO:0000256" key="2">
    <source>
        <dbReference type="ARBA" id="ARBA00022559"/>
    </source>
</evidence>
<dbReference type="SUPFAM" id="SSF54909">
    <property type="entry name" value="Dimeric alpha+beta barrel"/>
    <property type="match status" value="1"/>
</dbReference>
<comment type="cofactor">
    <cofactor evidence="1">
        <name>heme b</name>
        <dbReference type="ChEBI" id="CHEBI:60344"/>
    </cofactor>
</comment>